<dbReference type="InterPro" id="IPR037239">
    <property type="entry name" value="OSBP_sf"/>
</dbReference>
<dbReference type="STRING" id="300112.A0A4S2KB00"/>
<evidence type="ECO:0000256" key="11">
    <source>
        <dbReference type="SAM" id="MobiDB-lite"/>
    </source>
</evidence>
<dbReference type="PANTHER" id="PTHR10972">
    <property type="entry name" value="OXYSTEROL-BINDING PROTEIN-RELATED"/>
    <property type="match status" value="1"/>
</dbReference>
<comment type="caution">
    <text evidence="13">The sequence shown here is derived from an EMBL/GenBank/DDBJ whole genome shotgun (WGS) entry which is preliminary data.</text>
</comment>
<dbReference type="CDD" id="cd10020">
    <property type="entry name" value="14-3-3_epsilon"/>
    <property type="match status" value="1"/>
</dbReference>
<evidence type="ECO:0000256" key="4">
    <source>
        <dbReference type="ARBA" id="ARBA00022448"/>
    </source>
</evidence>
<evidence type="ECO:0000256" key="8">
    <source>
        <dbReference type="ARBA" id="ARBA00023136"/>
    </source>
</evidence>
<dbReference type="EMBL" id="QBLH01003019">
    <property type="protein sequence ID" value="TGZ45976.1"/>
    <property type="molecule type" value="Genomic_DNA"/>
</dbReference>
<dbReference type="InterPro" id="IPR023410">
    <property type="entry name" value="14-3-3_domain"/>
</dbReference>
<accession>A0A4S2KB00</accession>
<dbReference type="FunFam" id="2.40.160.120:FF:000003">
    <property type="entry name" value="Oxysterol-binding protein"/>
    <property type="match status" value="1"/>
</dbReference>
<feature type="region of interest" description="Disordered" evidence="11">
    <location>
        <begin position="681"/>
        <end position="701"/>
    </location>
</feature>
<feature type="compositionally biased region" description="Low complexity" evidence="11">
    <location>
        <begin position="65"/>
        <end position="75"/>
    </location>
</feature>
<keyword evidence="6" id="KW-0445">Lipid transport</keyword>
<sequence length="701" mass="79810">MSARQDRNDSQGSDDGSSSEGDQTPLPVSDSTGADSFLIVTDSTAAQTSSRVTNTDDLDTAAWRSNNGSSSTGMTTKRKRRTRVPEKPNYPLNLWSIMKNCIGKDLSKIPMPVNFSEPLSMLQRLTEDYEYADILDRAAECSDSYEQMAFVAAFTVSSYATTAARTGKPFNPLLGETYECDRTDDLGWRAISEQVSHHPPMLAQHCEGKKWRCWQEFTMASKFRGKYLQVIPLGTAHLEFNSGQQHYTWRKVTTTVHNIIVGKLWVDQSGDMDIVNHKEGIKCHLKYIPYSYFSRDSQRKVKGVVMNSNKEVKWVVQGTWDSKIEIAPVISTSGTPDNPVYKTGPYILAWKRRLPPEDCEKYYSFTELACQLNEPEEGVAPTDSRLRPDQRLMEDGRWDEANAEKLRLEEKQRAVRRAREHDAERAAAQGLPYEAYEPLWFKKKQDPYTDSRCFVYNGEYWDHKSREMVEAMKKVASLDVELTVEERNLLSVAYKNVIGARRASWRIISSIEQKEENKGAEGKLEMIRQYRSQVEKELRDICADILGVLDKHLIPCASTGESKVFYYKMKGDYHRYLAEFAIGNDRKEAAENSLVAYKAASDIAMTELPPTHPIRLGLALNFSVFYYEILNSPDRACRLAKAAFDDAIAELDTLSEESYKDSTLIMQLLRDNLTLWTSDMQGDGEAEQKEQLQDVEDQDVS</sequence>
<dbReference type="GO" id="GO:0005886">
    <property type="term" value="C:plasma membrane"/>
    <property type="evidence" value="ECO:0007669"/>
    <property type="project" value="TreeGrafter"/>
</dbReference>
<dbReference type="SUPFAM" id="SSF144000">
    <property type="entry name" value="Oxysterol-binding protein-like"/>
    <property type="match status" value="1"/>
</dbReference>
<evidence type="ECO:0000259" key="12">
    <source>
        <dbReference type="SMART" id="SM00101"/>
    </source>
</evidence>
<name>A0A4S2KB00_9HYME</name>
<feature type="domain" description="14-3-3" evidence="12">
    <location>
        <begin position="454"/>
        <end position="690"/>
    </location>
</feature>
<feature type="compositionally biased region" description="Polar residues" evidence="11">
    <location>
        <begin position="41"/>
        <end position="55"/>
    </location>
</feature>
<dbReference type="Pfam" id="PF01237">
    <property type="entry name" value="Oxysterol_BP"/>
    <property type="match status" value="1"/>
</dbReference>
<dbReference type="InterPro" id="IPR036815">
    <property type="entry name" value="14-3-3_dom_sf"/>
</dbReference>
<evidence type="ECO:0000256" key="10">
    <source>
        <dbReference type="RuleBase" id="RU003466"/>
    </source>
</evidence>
<evidence type="ECO:0000256" key="3">
    <source>
        <dbReference type="ARBA" id="ARBA00008842"/>
    </source>
</evidence>
<dbReference type="GO" id="GO:0032934">
    <property type="term" value="F:sterol binding"/>
    <property type="evidence" value="ECO:0007669"/>
    <property type="project" value="TreeGrafter"/>
</dbReference>
<protein>
    <recommendedName>
        <fullName evidence="9">14-3-3 protein epsilon</fullName>
    </recommendedName>
</protein>
<dbReference type="SUPFAM" id="SSF48445">
    <property type="entry name" value="14-3-3 protein"/>
    <property type="match status" value="1"/>
</dbReference>
<dbReference type="InterPro" id="IPR023409">
    <property type="entry name" value="14-3-3_CS"/>
</dbReference>
<dbReference type="Gene3D" id="1.20.190.20">
    <property type="entry name" value="14-3-3 domain"/>
    <property type="match status" value="1"/>
</dbReference>
<keyword evidence="4" id="KW-0813">Transport</keyword>
<evidence type="ECO:0000313" key="13">
    <source>
        <dbReference type="EMBL" id="TGZ45976.1"/>
    </source>
</evidence>
<dbReference type="PROSITE" id="PS00797">
    <property type="entry name" value="1433_2"/>
    <property type="match status" value="1"/>
</dbReference>
<keyword evidence="7" id="KW-0446">Lipid-binding</keyword>
<dbReference type="GO" id="GO:0005829">
    <property type="term" value="C:cytosol"/>
    <property type="evidence" value="ECO:0007669"/>
    <property type="project" value="TreeGrafter"/>
</dbReference>
<dbReference type="GO" id="GO:0006869">
    <property type="term" value="P:lipid transport"/>
    <property type="evidence" value="ECO:0007669"/>
    <property type="project" value="UniProtKB-KW"/>
</dbReference>
<evidence type="ECO:0000256" key="5">
    <source>
        <dbReference type="ARBA" id="ARBA00022553"/>
    </source>
</evidence>
<keyword evidence="14" id="KW-1185">Reference proteome</keyword>
<dbReference type="PRINTS" id="PR00305">
    <property type="entry name" value="1433ZETA"/>
</dbReference>
<keyword evidence="8" id="KW-0472">Membrane</keyword>
<dbReference type="InterPro" id="IPR000308">
    <property type="entry name" value="14-3-3"/>
</dbReference>
<keyword evidence="5" id="KW-0597">Phosphoprotein</keyword>
<feature type="compositionally biased region" description="Low complexity" evidence="11">
    <location>
        <begin position="10"/>
        <end position="23"/>
    </location>
</feature>
<dbReference type="AlphaFoldDB" id="A0A4S2KB00"/>
<dbReference type="PANTHER" id="PTHR10972:SF205">
    <property type="entry name" value="OXYSTEROL-BINDING PROTEIN 1"/>
    <property type="match status" value="1"/>
</dbReference>
<evidence type="ECO:0000313" key="14">
    <source>
        <dbReference type="Proteomes" id="UP000310200"/>
    </source>
</evidence>
<dbReference type="GO" id="GO:0097038">
    <property type="term" value="C:perinuclear endoplasmic reticulum"/>
    <property type="evidence" value="ECO:0007669"/>
    <property type="project" value="TreeGrafter"/>
</dbReference>
<proteinExistence type="inferred from homology"/>
<evidence type="ECO:0000256" key="9">
    <source>
        <dbReference type="ARBA" id="ARBA00039427"/>
    </source>
</evidence>
<reference evidence="13 14" key="1">
    <citation type="journal article" date="2019" name="Philos. Trans. R. Soc. Lond., B, Biol. Sci.">
        <title>Ant behaviour and brain gene expression of defending hosts depend on the ecological success of the intruding social parasite.</title>
        <authorList>
            <person name="Kaur R."/>
            <person name="Stoldt M."/>
            <person name="Jongepier E."/>
            <person name="Feldmeyer B."/>
            <person name="Menzel F."/>
            <person name="Bornberg-Bauer E."/>
            <person name="Foitzik S."/>
        </authorList>
    </citation>
    <scope>NUCLEOTIDE SEQUENCE [LARGE SCALE GENOMIC DNA]</scope>
    <source>
        <tissue evidence="13">Whole body</tissue>
    </source>
</reference>
<dbReference type="Gene3D" id="2.40.160.120">
    <property type="match status" value="1"/>
</dbReference>
<dbReference type="Proteomes" id="UP000310200">
    <property type="component" value="Unassembled WGS sequence"/>
</dbReference>
<comment type="similarity">
    <text evidence="2 10">Belongs to the 14-3-3 family.</text>
</comment>
<evidence type="ECO:0000256" key="6">
    <source>
        <dbReference type="ARBA" id="ARBA00023055"/>
    </source>
</evidence>
<feature type="region of interest" description="Disordered" evidence="11">
    <location>
        <begin position="1"/>
        <end position="83"/>
    </location>
</feature>
<evidence type="ECO:0000256" key="7">
    <source>
        <dbReference type="ARBA" id="ARBA00023121"/>
    </source>
</evidence>
<dbReference type="Pfam" id="PF00244">
    <property type="entry name" value="14-3-3"/>
    <property type="match status" value="1"/>
</dbReference>
<dbReference type="PROSITE" id="PS00796">
    <property type="entry name" value="1433_1"/>
    <property type="match status" value="1"/>
</dbReference>
<comment type="similarity">
    <text evidence="3">Belongs to the OSBP family.</text>
</comment>
<organism evidence="13 14">
    <name type="scientific">Temnothorax longispinosus</name>
    <dbReference type="NCBI Taxonomy" id="300112"/>
    <lineage>
        <taxon>Eukaryota</taxon>
        <taxon>Metazoa</taxon>
        <taxon>Ecdysozoa</taxon>
        <taxon>Arthropoda</taxon>
        <taxon>Hexapoda</taxon>
        <taxon>Insecta</taxon>
        <taxon>Pterygota</taxon>
        <taxon>Neoptera</taxon>
        <taxon>Endopterygota</taxon>
        <taxon>Hymenoptera</taxon>
        <taxon>Apocrita</taxon>
        <taxon>Aculeata</taxon>
        <taxon>Formicoidea</taxon>
        <taxon>Formicidae</taxon>
        <taxon>Myrmicinae</taxon>
        <taxon>Temnothorax</taxon>
    </lineage>
</organism>
<dbReference type="FunFam" id="1.20.190.20:FF:000002">
    <property type="entry name" value="14-3-3 protein epsilon"/>
    <property type="match status" value="1"/>
</dbReference>
<gene>
    <name evidence="13" type="ORF">DBV15_09273</name>
</gene>
<evidence type="ECO:0000256" key="1">
    <source>
        <dbReference type="ARBA" id="ARBA00004170"/>
    </source>
</evidence>
<dbReference type="SMART" id="SM00101">
    <property type="entry name" value="14_3_3"/>
    <property type="match status" value="1"/>
</dbReference>
<comment type="subcellular location">
    <subcellularLocation>
        <location evidence="1">Membrane</location>
        <topology evidence="1">Peripheral membrane protein</topology>
    </subcellularLocation>
</comment>
<dbReference type="InterPro" id="IPR000648">
    <property type="entry name" value="Oxysterol-bd"/>
</dbReference>
<evidence type="ECO:0000256" key="2">
    <source>
        <dbReference type="ARBA" id="ARBA00006141"/>
    </source>
</evidence>